<name>A0A172YY66_9PSED</name>
<accession>A0A172YY66</accession>
<dbReference type="RefSeq" id="WP_064451444.1">
    <property type="nucleotide sequence ID" value="NZ_CP015600.1"/>
</dbReference>
<dbReference type="EMBL" id="CP015600">
    <property type="protein sequence ID" value="ANF85177.1"/>
    <property type="molecule type" value="Genomic_DNA"/>
</dbReference>
<proteinExistence type="predicted"/>
<gene>
    <name evidence="1" type="ORF">A7J50_1755</name>
</gene>
<dbReference type="AlphaFoldDB" id="A0A172YY66"/>
<evidence type="ECO:0000313" key="1">
    <source>
        <dbReference type="EMBL" id="ANF85177.1"/>
    </source>
</evidence>
<sequence length="125" mass="13268">MVDAKFVGVNIRNNGGPGVIQVGSNLKFEAHGGEISGNQGPGLVQREHTLVEKLGLPTQTDPKELAELLKVLLPLPDGERQAKVAESGLFNKIKTYALDSTTLLSNITSLASNPQIQQIIQALSA</sequence>
<reference evidence="1 2" key="1">
    <citation type="submission" date="2016-05" db="EMBL/GenBank/DDBJ databases">
        <title>Complete genome sequence of Pseudomonas antarctica PAMC 27494.</title>
        <authorList>
            <person name="Lee J."/>
        </authorList>
    </citation>
    <scope>NUCLEOTIDE SEQUENCE [LARGE SCALE GENOMIC DNA]</scope>
    <source>
        <strain evidence="1 2">PAMC 27494</strain>
    </source>
</reference>
<organism evidence="1 2">
    <name type="scientific">Pseudomonas antarctica</name>
    <dbReference type="NCBI Taxonomy" id="219572"/>
    <lineage>
        <taxon>Bacteria</taxon>
        <taxon>Pseudomonadati</taxon>
        <taxon>Pseudomonadota</taxon>
        <taxon>Gammaproteobacteria</taxon>
        <taxon>Pseudomonadales</taxon>
        <taxon>Pseudomonadaceae</taxon>
        <taxon>Pseudomonas</taxon>
    </lineage>
</organism>
<dbReference type="Proteomes" id="UP000077829">
    <property type="component" value="Chromosome"/>
</dbReference>
<protein>
    <submittedName>
        <fullName evidence="1">Uncharacterized protein</fullName>
    </submittedName>
</protein>
<dbReference type="KEGG" id="panr:A7J50_1755"/>
<dbReference type="PATRIC" id="fig|219572.3.peg.1794"/>
<evidence type="ECO:0000313" key="2">
    <source>
        <dbReference type="Proteomes" id="UP000077829"/>
    </source>
</evidence>